<feature type="region of interest" description="Disordered" evidence="1">
    <location>
        <begin position="215"/>
        <end position="238"/>
    </location>
</feature>
<evidence type="ECO:0000256" key="2">
    <source>
        <dbReference type="SAM" id="Phobius"/>
    </source>
</evidence>
<sequence length="256" mass="28551">MAVEIAQAVATARLLHQFLLGQGLNDSVYPQKLSGVLWITSLINILLFREFSPFIVDVNGCTRFDAPSQLYRCYVIWGCEKKVTIFPTLLILSTFAVGNVAIYNPEAVLITYGLSAATNVILTFLTAGRILWVWRHAPRVRANEKLRGRYETAIKLILESGAIFSISSIFLLITFVGHHEMYVIGTAFALQLLNIIPTFTLVYVGMTNIIDPDHECGSHASSDPPNTPRMRTREGRHQSEVLDIKLQGEINDGQSE</sequence>
<accession>A0AAD7EMR0</accession>
<comment type="caution">
    <text evidence="3">The sequence shown here is derived from an EMBL/GenBank/DDBJ whole genome shotgun (WGS) entry which is preliminary data.</text>
</comment>
<evidence type="ECO:0000313" key="4">
    <source>
        <dbReference type="Proteomes" id="UP001218218"/>
    </source>
</evidence>
<gene>
    <name evidence="3" type="ORF">DFH08DRAFT_963634</name>
</gene>
<evidence type="ECO:0000313" key="3">
    <source>
        <dbReference type="EMBL" id="KAJ7340780.1"/>
    </source>
</evidence>
<feature type="transmembrane region" description="Helical" evidence="2">
    <location>
        <begin position="83"/>
        <end position="103"/>
    </location>
</feature>
<dbReference type="EMBL" id="JARIHO010000026">
    <property type="protein sequence ID" value="KAJ7340780.1"/>
    <property type="molecule type" value="Genomic_DNA"/>
</dbReference>
<keyword evidence="2" id="KW-1133">Transmembrane helix</keyword>
<keyword evidence="2" id="KW-0472">Membrane</keyword>
<organism evidence="3 4">
    <name type="scientific">Mycena albidolilacea</name>
    <dbReference type="NCBI Taxonomy" id="1033008"/>
    <lineage>
        <taxon>Eukaryota</taxon>
        <taxon>Fungi</taxon>
        <taxon>Dikarya</taxon>
        <taxon>Basidiomycota</taxon>
        <taxon>Agaricomycotina</taxon>
        <taxon>Agaricomycetes</taxon>
        <taxon>Agaricomycetidae</taxon>
        <taxon>Agaricales</taxon>
        <taxon>Marasmiineae</taxon>
        <taxon>Mycenaceae</taxon>
        <taxon>Mycena</taxon>
    </lineage>
</organism>
<evidence type="ECO:0000256" key="1">
    <source>
        <dbReference type="SAM" id="MobiDB-lite"/>
    </source>
</evidence>
<name>A0AAD7EMR0_9AGAR</name>
<feature type="transmembrane region" description="Helical" evidence="2">
    <location>
        <begin position="109"/>
        <end position="132"/>
    </location>
</feature>
<feature type="transmembrane region" description="Helical" evidence="2">
    <location>
        <begin position="182"/>
        <end position="204"/>
    </location>
</feature>
<keyword evidence="2" id="KW-0812">Transmembrane</keyword>
<proteinExistence type="predicted"/>
<reference evidence="3" key="1">
    <citation type="submission" date="2023-03" db="EMBL/GenBank/DDBJ databases">
        <title>Massive genome expansion in bonnet fungi (Mycena s.s.) driven by repeated elements and novel gene families across ecological guilds.</title>
        <authorList>
            <consortium name="Lawrence Berkeley National Laboratory"/>
            <person name="Harder C.B."/>
            <person name="Miyauchi S."/>
            <person name="Viragh M."/>
            <person name="Kuo A."/>
            <person name="Thoen E."/>
            <person name="Andreopoulos B."/>
            <person name="Lu D."/>
            <person name="Skrede I."/>
            <person name="Drula E."/>
            <person name="Henrissat B."/>
            <person name="Morin E."/>
            <person name="Kohler A."/>
            <person name="Barry K."/>
            <person name="LaButti K."/>
            <person name="Morin E."/>
            <person name="Salamov A."/>
            <person name="Lipzen A."/>
            <person name="Mereny Z."/>
            <person name="Hegedus B."/>
            <person name="Baldrian P."/>
            <person name="Stursova M."/>
            <person name="Weitz H."/>
            <person name="Taylor A."/>
            <person name="Grigoriev I.V."/>
            <person name="Nagy L.G."/>
            <person name="Martin F."/>
            <person name="Kauserud H."/>
        </authorList>
    </citation>
    <scope>NUCLEOTIDE SEQUENCE</scope>
    <source>
        <strain evidence="3">CBHHK002</strain>
    </source>
</reference>
<dbReference type="Proteomes" id="UP001218218">
    <property type="component" value="Unassembled WGS sequence"/>
</dbReference>
<feature type="transmembrane region" description="Helical" evidence="2">
    <location>
        <begin position="153"/>
        <end position="176"/>
    </location>
</feature>
<keyword evidence="4" id="KW-1185">Reference proteome</keyword>
<protein>
    <submittedName>
        <fullName evidence="3">Uncharacterized protein</fullName>
    </submittedName>
</protein>
<dbReference type="AlphaFoldDB" id="A0AAD7EMR0"/>